<evidence type="ECO:0000313" key="3">
    <source>
        <dbReference type="Proteomes" id="UP000539175"/>
    </source>
</evidence>
<organism evidence="2 3">
    <name type="scientific">Nitrospirillum iridis</name>
    <dbReference type="NCBI Taxonomy" id="765888"/>
    <lineage>
        <taxon>Bacteria</taxon>
        <taxon>Pseudomonadati</taxon>
        <taxon>Pseudomonadota</taxon>
        <taxon>Alphaproteobacteria</taxon>
        <taxon>Rhodospirillales</taxon>
        <taxon>Azospirillaceae</taxon>
        <taxon>Nitrospirillum</taxon>
    </lineage>
</organism>
<feature type="transmembrane region" description="Helical" evidence="1">
    <location>
        <begin position="87"/>
        <end position="108"/>
    </location>
</feature>
<keyword evidence="3" id="KW-1185">Reference proteome</keyword>
<accession>A0A7X0EBT8</accession>
<sequence>MFGNTLARATLIGLVLQLIMAAAGHFSPTVAQFFAIGGMLISLLAGLVQGGSRPTWRAAAVGGAIAGGVCALLGILASWILGDVPAMILAMGTAMSAFTGAIGGLIGWRLPRVLA</sequence>
<keyword evidence="1" id="KW-1133">Transmembrane helix</keyword>
<reference evidence="2 3" key="1">
    <citation type="submission" date="2020-08" db="EMBL/GenBank/DDBJ databases">
        <title>Genomic Encyclopedia of Type Strains, Phase IV (KMG-IV): sequencing the most valuable type-strain genomes for metagenomic binning, comparative biology and taxonomic classification.</title>
        <authorList>
            <person name="Goeker M."/>
        </authorList>
    </citation>
    <scope>NUCLEOTIDE SEQUENCE [LARGE SCALE GENOMIC DNA]</scope>
    <source>
        <strain evidence="2 3">DSM 22198</strain>
    </source>
</reference>
<feature type="transmembrane region" description="Helical" evidence="1">
    <location>
        <begin position="31"/>
        <end position="48"/>
    </location>
</feature>
<name>A0A7X0EBT8_9PROT</name>
<keyword evidence="1" id="KW-0472">Membrane</keyword>
<keyword evidence="1" id="KW-0812">Transmembrane</keyword>
<gene>
    <name evidence="2" type="ORF">FHS74_001478</name>
</gene>
<protein>
    <submittedName>
        <fullName evidence="2">Putative membrane protein</fullName>
    </submittedName>
</protein>
<dbReference type="EMBL" id="JACIIZ010000003">
    <property type="protein sequence ID" value="MBB6250933.1"/>
    <property type="molecule type" value="Genomic_DNA"/>
</dbReference>
<feature type="transmembrane region" description="Helical" evidence="1">
    <location>
        <begin position="60"/>
        <end position="81"/>
    </location>
</feature>
<dbReference type="Proteomes" id="UP000539175">
    <property type="component" value="Unassembled WGS sequence"/>
</dbReference>
<evidence type="ECO:0000313" key="2">
    <source>
        <dbReference type="EMBL" id="MBB6250933.1"/>
    </source>
</evidence>
<dbReference type="AlphaFoldDB" id="A0A7X0EBT8"/>
<proteinExistence type="predicted"/>
<dbReference type="RefSeq" id="WP_184798964.1">
    <property type="nucleotide sequence ID" value="NZ_JACIIZ010000003.1"/>
</dbReference>
<comment type="caution">
    <text evidence="2">The sequence shown here is derived from an EMBL/GenBank/DDBJ whole genome shotgun (WGS) entry which is preliminary data.</text>
</comment>
<evidence type="ECO:0000256" key="1">
    <source>
        <dbReference type="SAM" id="Phobius"/>
    </source>
</evidence>